<protein>
    <recommendedName>
        <fullName evidence="2">AsmA-like C-terminal domain-containing protein</fullName>
    </recommendedName>
</protein>
<accession>Q01U77</accession>
<dbReference type="KEGG" id="sus:Acid_5848"/>
<dbReference type="InParanoid" id="Q01U77"/>
<dbReference type="STRING" id="234267.Acid_5848"/>
<evidence type="ECO:0008006" key="2">
    <source>
        <dbReference type="Google" id="ProtNLM"/>
    </source>
</evidence>
<dbReference type="AlphaFoldDB" id="Q01U77"/>
<dbReference type="InterPro" id="IPR052894">
    <property type="entry name" value="AsmA-related"/>
</dbReference>
<dbReference type="GO" id="GO:0005886">
    <property type="term" value="C:plasma membrane"/>
    <property type="evidence" value="ECO:0007669"/>
    <property type="project" value="TreeGrafter"/>
</dbReference>
<dbReference type="OrthoDB" id="127202at2"/>
<proteinExistence type="predicted"/>
<dbReference type="EMBL" id="CP000473">
    <property type="protein sequence ID" value="ABJ86793.1"/>
    <property type="molecule type" value="Genomic_DNA"/>
</dbReference>
<dbReference type="eggNOG" id="COG2982">
    <property type="taxonomic scope" value="Bacteria"/>
</dbReference>
<name>Q01U77_SOLUE</name>
<evidence type="ECO:0000313" key="1">
    <source>
        <dbReference type="EMBL" id="ABJ86793.1"/>
    </source>
</evidence>
<dbReference type="HOGENOM" id="CLU_360517_0_0_0"/>
<dbReference type="GO" id="GO:0090313">
    <property type="term" value="P:regulation of protein targeting to membrane"/>
    <property type="evidence" value="ECO:0007669"/>
    <property type="project" value="TreeGrafter"/>
</dbReference>
<dbReference type="PANTHER" id="PTHR30441">
    <property type="entry name" value="DUF748 DOMAIN-CONTAINING PROTEIN"/>
    <property type="match status" value="1"/>
</dbReference>
<sequence length="776" mass="84678" precursor="true">MKQRVGLLFKIVGILVLLLLVIGIAAPSFTADQYGRRLQISLERALGRKVEIGKVHFNLFKGPGFSVDKVIIYEDPAIGMEPVAYIEEPGSMEVVPSIWSLLGGRFVISSIRLDEASINLTKSGPASEWGRWNFASFINPSVIRTVPAIHVRNGRIHFKFGDTKNVFYLTETDLDISPAGVSGDWKIECSAKPARTDRPAQGLGSFTLKGRWYAALNTVELDMRVDHAALGEVTALLNGQDMGVHGTLSSRLHLAGPLNNVGITGRLDIGDVHRWDMMPGNSQGWPLNISGRLDLIGQQFELHSSTAGNATLPLAVHFRATDYLSQPHWALAVNWNHFPVAPIMELARHMGAQFPPKLQLTGTMDGAIGYSGQGSLQGALAFHETALAIPDSPPVRFEQAHIILDHGHARLSPALVRGSDNDEARIEADYELDSQTLDLAISTDAMKVQSLRAQVALAAIPCLEQFTAGQWSGDLHYHRGTPELSGWTGRLSLTDATIAVPGLADPVQLNSARAQIDGMRVVLDRIEGQAGKLAFTGDYRYEPGAARPHRVHLRAEQWDAADLEAELLPTLRRSTNLIARALGRPMVTDWLRARNLDGTAQIDDFVLGGIHLESFRTRLLWDVARVQLDGIQAKLDKAALTGKLDVNLRGSRPNYKLTAKVKGFAWQTGKLDAETELETFGTGMQLLTNATADGAFTGGAMEFGTLGPLLSIAGAYNFSWWQSGPRLRLTGLNLRTEEETYTGRGATQDDGRLLILLTNGAKEMRMSGTLAKLKVE</sequence>
<reference evidence="1" key="1">
    <citation type="submission" date="2006-10" db="EMBL/GenBank/DDBJ databases">
        <title>Complete sequence of Solibacter usitatus Ellin6076.</title>
        <authorList>
            <consortium name="US DOE Joint Genome Institute"/>
            <person name="Copeland A."/>
            <person name="Lucas S."/>
            <person name="Lapidus A."/>
            <person name="Barry K."/>
            <person name="Detter J.C."/>
            <person name="Glavina del Rio T."/>
            <person name="Hammon N."/>
            <person name="Israni S."/>
            <person name="Dalin E."/>
            <person name="Tice H."/>
            <person name="Pitluck S."/>
            <person name="Thompson L.S."/>
            <person name="Brettin T."/>
            <person name="Bruce D."/>
            <person name="Han C."/>
            <person name="Tapia R."/>
            <person name="Gilna P."/>
            <person name="Schmutz J."/>
            <person name="Larimer F."/>
            <person name="Land M."/>
            <person name="Hauser L."/>
            <person name="Kyrpides N."/>
            <person name="Mikhailova N."/>
            <person name="Janssen P.H."/>
            <person name="Kuske C.R."/>
            <person name="Richardson P."/>
        </authorList>
    </citation>
    <scope>NUCLEOTIDE SEQUENCE</scope>
    <source>
        <strain evidence="1">Ellin6076</strain>
    </source>
</reference>
<dbReference type="PANTHER" id="PTHR30441:SF4">
    <property type="entry name" value="PROTEIN ASMA"/>
    <property type="match status" value="1"/>
</dbReference>
<organism evidence="1">
    <name type="scientific">Solibacter usitatus (strain Ellin6076)</name>
    <dbReference type="NCBI Taxonomy" id="234267"/>
    <lineage>
        <taxon>Bacteria</taxon>
        <taxon>Pseudomonadati</taxon>
        <taxon>Acidobacteriota</taxon>
        <taxon>Terriglobia</taxon>
        <taxon>Bryobacterales</taxon>
        <taxon>Solibacteraceae</taxon>
        <taxon>Candidatus Solibacter</taxon>
    </lineage>
</organism>
<gene>
    <name evidence="1" type="ordered locus">Acid_5848</name>
</gene>